<evidence type="ECO:0000313" key="7">
    <source>
        <dbReference type="EMBL" id="GMA91041.1"/>
    </source>
</evidence>
<dbReference type="RefSeq" id="WP_284299160.1">
    <property type="nucleotide sequence ID" value="NZ_BSVA01000001.1"/>
</dbReference>
<evidence type="ECO:0000259" key="5">
    <source>
        <dbReference type="Pfam" id="PF02836"/>
    </source>
</evidence>
<dbReference type="SUPFAM" id="SSF49785">
    <property type="entry name" value="Galactose-binding domain-like"/>
    <property type="match status" value="1"/>
</dbReference>
<dbReference type="Gene3D" id="3.20.20.80">
    <property type="entry name" value="Glycosidases"/>
    <property type="match status" value="1"/>
</dbReference>
<dbReference type="Gene3D" id="2.60.120.260">
    <property type="entry name" value="Galactose-binding domain-like"/>
    <property type="match status" value="1"/>
</dbReference>
<dbReference type="SUPFAM" id="SSF49303">
    <property type="entry name" value="beta-Galactosidase/glucuronidase domain"/>
    <property type="match status" value="1"/>
</dbReference>
<evidence type="ECO:0000256" key="4">
    <source>
        <dbReference type="SAM" id="MobiDB-lite"/>
    </source>
</evidence>
<dbReference type="PANTHER" id="PTHR43730:SF1">
    <property type="entry name" value="BETA-MANNOSIDASE"/>
    <property type="match status" value="1"/>
</dbReference>
<accession>A0ABQ6JWP3</accession>
<reference evidence="8" key="1">
    <citation type="journal article" date="2019" name="Int. J. Syst. Evol. Microbiol.">
        <title>The Global Catalogue of Microorganisms (GCM) 10K type strain sequencing project: providing services to taxonomists for standard genome sequencing and annotation.</title>
        <authorList>
            <consortium name="The Broad Institute Genomics Platform"/>
            <consortium name="The Broad Institute Genome Sequencing Center for Infectious Disease"/>
            <person name="Wu L."/>
            <person name="Ma J."/>
        </authorList>
    </citation>
    <scope>NUCLEOTIDE SEQUENCE [LARGE SCALE GENOMIC DNA]</scope>
    <source>
        <strain evidence="8">NBRC 108755</strain>
    </source>
</reference>
<dbReference type="Pfam" id="PF02836">
    <property type="entry name" value="Glyco_hydro_2_C"/>
    <property type="match status" value="1"/>
</dbReference>
<evidence type="ECO:0000256" key="1">
    <source>
        <dbReference type="ARBA" id="ARBA00022729"/>
    </source>
</evidence>
<evidence type="ECO:0000259" key="6">
    <source>
        <dbReference type="Pfam" id="PF22666"/>
    </source>
</evidence>
<keyword evidence="3" id="KW-0326">Glycosidase</keyword>
<proteinExistence type="predicted"/>
<feature type="compositionally biased region" description="Low complexity" evidence="4">
    <location>
        <begin position="849"/>
        <end position="858"/>
    </location>
</feature>
<dbReference type="InterPro" id="IPR036156">
    <property type="entry name" value="Beta-gal/glucu_dom_sf"/>
</dbReference>
<gene>
    <name evidence="7" type="ORF">GCM10025869_15700</name>
</gene>
<feature type="domain" description="Beta-mannosidase-like galactose-binding" evidence="6">
    <location>
        <begin position="55"/>
        <end position="203"/>
    </location>
</feature>
<keyword evidence="2" id="KW-0378">Hydrolase</keyword>
<dbReference type="InterPro" id="IPR008979">
    <property type="entry name" value="Galactose-bd-like_sf"/>
</dbReference>
<sequence length="881" mass="95038">MGVVRTIGRAGLPLQGIDELPLEGTWQLRESIGETWRWYVAAPPPDALNSVAPDSGAPGWSPIRVPGSVVDALAGTGAISDPRRGWGSRSAEWTGARSWVLRRLVGLDESWRDADAVLEFDGIDPGGRVFWDGEELGRVDGLYRPLRLPLRVTPGTHVLAVVVDPVPAGVPQVGRTDAVRRHAPRLGYGWDFCPPFPHQGIWRPVRLRRGARFASLEVASATTAELARATVTVRVGTEAASGCEVTARLDLGDGRELHATGPIDADGAATLTIEVAHPPLWWPVGGAHLAELRVQVGSHEEVRRIGFRHLAWERTPGSPVNALPYGLRVNGVPVPLTGVNWAPADAQFGEVTRERLAHLLDLAQASGARMLRVWGGGLVETPEFFEACDERGLLVWQEFSQSSSGIQSAPSDDPDVVAGFVADARLLVPARRHHPSLVLWGGGNELQGAQGPLGTDDSAVLRALADVVHELDPERGWLPTSPSGPEFHHRIDVITRDPEAQHDVHGPWEYQGTEAQHTLAAAGTALAHTEFGVEGMANRRLFEHLVPREAREPADRTNPLMRHLGEWWNNAAQVEQLFGEGMALDELRRASQWLQVSGLAIALEADRRRWPRTSMVLPWQLAESYPNAWGTALVGFDGEPKPALGVLARAFAGERVTFVTERTAWGGHASVSASAWLWSRPGRPTGGRLELSVLDLTGRELAATSVALDAVENPGARGELSAPTPDGPFLWRARWLAADGATVDDETVLQTGDADLAALRHLPRTALAAEATESGWRIRNTGPVAAVAWGPRDVRTPDDARLIAALADPRPLLPNEVRDLPLVSGSPREGELVVDAWNADPVPLPPPTEVVETTNPTEVVEEPPKAASRNPDPASENRGAS</sequence>
<comment type="caution">
    <text evidence="7">The sequence shown here is derived from an EMBL/GenBank/DDBJ whole genome shotgun (WGS) entry which is preliminary data.</text>
</comment>
<dbReference type="InterPro" id="IPR054593">
    <property type="entry name" value="Beta-mannosidase-like_N2"/>
</dbReference>
<evidence type="ECO:0000256" key="2">
    <source>
        <dbReference type="ARBA" id="ARBA00022801"/>
    </source>
</evidence>
<feature type="domain" description="Glycoside hydrolase family 2 catalytic" evidence="5">
    <location>
        <begin position="328"/>
        <end position="475"/>
    </location>
</feature>
<dbReference type="InterPro" id="IPR017853">
    <property type="entry name" value="GH"/>
</dbReference>
<dbReference type="Pfam" id="PF22666">
    <property type="entry name" value="Glyco_hydro_2_N2"/>
    <property type="match status" value="1"/>
</dbReference>
<dbReference type="PANTHER" id="PTHR43730">
    <property type="entry name" value="BETA-MANNOSIDASE"/>
    <property type="match status" value="1"/>
</dbReference>
<feature type="region of interest" description="Disordered" evidence="4">
    <location>
        <begin position="838"/>
        <end position="881"/>
    </location>
</feature>
<dbReference type="InterPro" id="IPR050887">
    <property type="entry name" value="Beta-mannosidase_GH2"/>
</dbReference>
<dbReference type="InterPro" id="IPR006103">
    <property type="entry name" value="Glyco_hydro_2_cat"/>
</dbReference>
<name>A0ABQ6JWP3_9MICO</name>
<organism evidence="7 8">
    <name type="scientific">Homoserinibacter gongjuensis</name>
    <dbReference type="NCBI Taxonomy" id="1162968"/>
    <lineage>
        <taxon>Bacteria</taxon>
        <taxon>Bacillati</taxon>
        <taxon>Actinomycetota</taxon>
        <taxon>Actinomycetes</taxon>
        <taxon>Micrococcales</taxon>
        <taxon>Microbacteriaceae</taxon>
        <taxon>Homoserinibacter</taxon>
    </lineage>
</organism>
<dbReference type="SUPFAM" id="SSF51445">
    <property type="entry name" value="(Trans)glycosidases"/>
    <property type="match status" value="1"/>
</dbReference>
<protein>
    <submittedName>
        <fullName evidence="7">Beta-mannosidase</fullName>
    </submittedName>
</protein>
<evidence type="ECO:0000256" key="3">
    <source>
        <dbReference type="ARBA" id="ARBA00023295"/>
    </source>
</evidence>
<keyword evidence="8" id="KW-1185">Reference proteome</keyword>
<dbReference type="EMBL" id="BSVA01000001">
    <property type="protein sequence ID" value="GMA91041.1"/>
    <property type="molecule type" value="Genomic_DNA"/>
</dbReference>
<keyword evidence="1" id="KW-0732">Signal</keyword>
<evidence type="ECO:0000313" key="8">
    <source>
        <dbReference type="Proteomes" id="UP001157069"/>
    </source>
</evidence>
<dbReference type="Proteomes" id="UP001157069">
    <property type="component" value="Unassembled WGS sequence"/>
</dbReference>